<keyword evidence="2" id="KW-1185">Reference proteome</keyword>
<sequence>MYHKLKNICYCVLFLVCALHLGSAHAASGSSIGKITTVLWYEGHVGVLIRQENMSDLGGCGRSDYYMLDDQHPYFKEIYSLILSAHIASQPLELSVADCVQGISRIKHVRSNK</sequence>
<proteinExistence type="predicted"/>
<dbReference type="Proteomes" id="UP001548189">
    <property type="component" value="Unassembled WGS sequence"/>
</dbReference>
<dbReference type="EMBL" id="JBEVCJ010000006">
    <property type="protein sequence ID" value="MET1254868.1"/>
    <property type="molecule type" value="Genomic_DNA"/>
</dbReference>
<accession>A0ABV2BSF2</accession>
<evidence type="ECO:0000313" key="1">
    <source>
        <dbReference type="EMBL" id="MET1254868.1"/>
    </source>
</evidence>
<gene>
    <name evidence="1" type="ORF">ABVT43_07015</name>
</gene>
<comment type="caution">
    <text evidence="1">The sequence shown here is derived from an EMBL/GenBank/DDBJ whole genome shotgun (WGS) entry which is preliminary data.</text>
</comment>
<evidence type="ECO:0000313" key="2">
    <source>
        <dbReference type="Proteomes" id="UP001548189"/>
    </source>
</evidence>
<name>A0ABV2BSF2_9GAMM</name>
<reference evidence="1 2" key="1">
    <citation type="submission" date="2024-06" db="EMBL/GenBank/DDBJ databases">
        <authorList>
            <person name="Li F."/>
        </authorList>
    </citation>
    <scope>NUCLEOTIDE SEQUENCE [LARGE SCALE GENOMIC DNA]</scope>
    <source>
        <strain evidence="1 2">GXAS 311</strain>
    </source>
</reference>
<organism evidence="1 2">
    <name type="scientific">Aliikangiella maris</name>
    <dbReference type="NCBI Taxonomy" id="3162458"/>
    <lineage>
        <taxon>Bacteria</taxon>
        <taxon>Pseudomonadati</taxon>
        <taxon>Pseudomonadota</taxon>
        <taxon>Gammaproteobacteria</taxon>
        <taxon>Oceanospirillales</taxon>
        <taxon>Pleioneaceae</taxon>
        <taxon>Aliikangiella</taxon>
    </lineage>
</organism>
<protein>
    <submittedName>
        <fullName evidence="1">Uncharacterized protein</fullName>
    </submittedName>
</protein>